<evidence type="ECO:0000256" key="1">
    <source>
        <dbReference type="ARBA" id="ARBA00004123"/>
    </source>
</evidence>
<feature type="region of interest" description="Disordered" evidence="8">
    <location>
        <begin position="494"/>
        <end position="529"/>
    </location>
</feature>
<keyword evidence="10" id="KW-0346">Stress response</keyword>
<dbReference type="GO" id="GO:0005634">
    <property type="term" value="C:nucleus"/>
    <property type="evidence" value="ECO:0007669"/>
    <property type="project" value="UniProtKB-SubCell"/>
</dbReference>
<feature type="region of interest" description="Disordered" evidence="8">
    <location>
        <begin position="447"/>
        <end position="477"/>
    </location>
</feature>
<evidence type="ECO:0000259" key="9">
    <source>
        <dbReference type="PROSITE" id="PS00434"/>
    </source>
</evidence>
<feature type="compositionally biased region" description="Polar residues" evidence="8">
    <location>
        <begin position="339"/>
        <end position="355"/>
    </location>
</feature>
<protein>
    <submittedName>
        <fullName evidence="10">Heat shock factor protein</fullName>
    </submittedName>
</protein>
<evidence type="ECO:0000256" key="2">
    <source>
        <dbReference type="ARBA" id="ARBA00006403"/>
    </source>
</evidence>
<dbReference type="PANTHER" id="PTHR10015:SF427">
    <property type="entry name" value="HEAT SHOCK FACTOR PROTEIN"/>
    <property type="match status" value="1"/>
</dbReference>
<dbReference type="SMART" id="SM00415">
    <property type="entry name" value="HSF"/>
    <property type="match status" value="1"/>
</dbReference>
<evidence type="ECO:0000256" key="5">
    <source>
        <dbReference type="ARBA" id="ARBA00023163"/>
    </source>
</evidence>
<evidence type="ECO:0000313" key="10">
    <source>
        <dbReference type="EMBL" id="JAP60911.1"/>
    </source>
</evidence>
<dbReference type="AlphaFoldDB" id="A0A0V0J6X3"/>
<dbReference type="InterPro" id="IPR036390">
    <property type="entry name" value="WH_DNA-bd_sf"/>
</dbReference>
<dbReference type="Pfam" id="PF00447">
    <property type="entry name" value="HSF_DNA-bind"/>
    <property type="match status" value="1"/>
</dbReference>
<dbReference type="PRINTS" id="PR00056">
    <property type="entry name" value="HSFDOMAIN"/>
</dbReference>
<keyword evidence="3" id="KW-0805">Transcription regulation</keyword>
<feature type="compositionally biased region" description="Polar residues" evidence="8">
    <location>
        <begin position="466"/>
        <end position="476"/>
    </location>
</feature>
<comment type="similarity">
    <text evidence="2 7">Belongs to the HSF family.</text>
</comment>
<proteinExistence type="inferred from homology"/>
<dbReference type="Gene3D" id="1.10.10.10">
    <property type="entry name" value="Winged helix-like DNA-binding domain superfamily/Winged helix DNA-binding domain"/>
    <property type="match status" value="1"/>
</dbReference>
<accession>A0A0V0J6X3</accession>
<dbReference type="PANTHER" id="PTHR10015">
    <property type="entry name" value="HEAT SHOCK TRANSCRIPTION FACTOR"/>
    <property type="match status" value="1"/>
</dbReference>
<keyword evidence="6" id="KW-0539">Nucleus</keyword>
<dbReference type="FunFam" id="1.10.10.10:FF:000027">
    <property type="entry name" value="Heat shock transcription factor 1"/>
    <property type="match status" value="1"/>
</dbReference>
<keyword evidence="4" id="KW-0238">DNA-binding</keyword>
<gene>
    <name evidence="10" type="primary">HSF</name>
    <name evidence="10" type="ORF">TR151067</name>
</gene>
<sequence length="736" mass="79964">MHNQASTVPAFLTKLKLLVDDNETDELIYWDPSGKSFHIRDGNRLAKEILPLFFKHNNLSSFVRQLNMYGFRKINRADVYLGTSGDGEDMEFSHPFFIRGNDALLTRIHRKPPSYTFSNNLLSNQLLTGSPPVPSTGLNQNTAAARANRVILGGEFNRLADIVKQMRARQEWTTHQLHLVRSENQLLYRELALLRSQHEQQSQLIQTLFNFFSAIATESRPSNIRIGAVKRKLALPEPSDSNKKKNQVDTSKVIYSLADPTRMAAESPFQELLFTHPSGNSSDVQSNSDTVGNSSDIIARYSLPRVRLLSQDVLSTGQVLSHTQSITSAPILSIREVPQSGSSPLTDASPGSPTTSRDKIICASSDTNAVAKAAGSQNVDVIRRILPKSVSTRAFSTNSHSNVILQQPRSISPSVVVNLADMMDPKSFDLDDLAYCTYFQDPGMEGGVPFDPQGFDYEPDDLLTPAQHSPQSPQQDENLDADALFSDSFLINEEETPTESNSKAPPPAHIGRITRRKSAARRIQNSSVVRSADASGVCSPYLSRKETDISERTPATLNLRVNGLSSVGNNDVNSLCPLNAVELTSILESTDNARGDEAGGMQSSSSSSLVASLPWEDVAAQETVVDGSSASLLSNDDADVFKTRMTDSRNKKIPPSPSYNIRHLNNDSVVNSPVSTAGGKISRISGLDTPNILESFSQLPSPATPDAVVDGLLENLFGNSPANTGAGSGNVSPRST</sequence>
<name>A0A0V0J6X3_SCHSO</name>
<evidence type="ECO:0000256" key="8">
    <source>
        <dbReference type="SAM" id="MobiDB-lite"/>
    </source>
</evidence>
<keyword evidence="5" id="KW-0804">Transcription</keyword>
<dbReference type="InterPro" id="IPR036388">
    <property type="entry name" value="WH-like_DNA-bd_sf"/>
</dbReference>
<evidence type="ECO:0000256" key="6">
    <source>
        <dbReference type="ARBA" id="ARBA00023242"/>
    </source>
</evidence>
<dbReference type="PROSITE" id="PS00434">
    <property type="entry name" value="HSF_DOMAIN"/>
    <property type="match status" value="1"/>
</dbReference>
<feature type="domain" description="HSF-type DNA-binding" evidence="9">
    <location>
        <begin position="50"/>
        <end position="74"/>
    </location>
</feature>
<evidence type="ECO:0000256" key="4">
    <source>
        <dbReference type="ARBA" id="ARBA00023125"/>
    </source>
</evidence>
<comment type="subcellular location">
    <subcellularLocation>
        <location evidence="1">Nucleus</location>
    </subcellularLocation>
</comment>
<feature type="region of interest" description="Disordered" evidence="8">
    <location>
        <begin position="717"/>
        <end position="736"/>
    </location>
</feature>
<organism evidence="10">
    <name type="scientific">Schistocephalus solidus</name>
    <name type="common">Tapeworm</name>
    <dbReference type="NCBI Taxonomy" id="70667"/>
    <lineage>
        <taxon>Eukaryota</taxon>
        <taxon>Metazoa</taxon>
        <taxon>Spiralia</taxon>
        <taxon>Lophotrochozoa</taxon>
        <taxon>Platyhelminthes</taxon>
        <taxon>Cestoda</taxon>
        <taxon>Eucestoda</taxon>
        <taxon>Diphyllobothriidea</taxon>
        <taxon>Diphyllobothriidae</taxon>
        <taxon>Schistocephalus</taxon>
    </lineage>
</organism>
<reference evidence="10" key="1">
    <citation type="submission" date="2016-01" db="EMBL/GenBank/DDBJ databases">
        <title>Reference transcriptome for the parasite Schistocephalus solidus: insights into the molecular evolution of parasitism.</title>
        <authorList>
            <person name="Hebert F.O."/>
            <person name="Grambauer S."/>
            <person name="Barber I."/>
            <person name="Landry C.R."/>
            <person name="Aubin-Horth N."/>
        </authorList>
    </citation>
    <scope>NUCLEOTIDE SEQUENCE</scope>
</reference>
<evidence type="ECO:0000256" key="3">
    <source>
        <dbReference type="ARBA" id="ARBA00023015"/>
    </source>
</evidence>
<dbReference type="GO" id="GO:0043565">
    <property type="term" value="F:sequence-specific DNA binding"/>
    <property type="evidence" value="ECO:0007669"/>
    <property type="project" value="InterPro"/>
</dbReference>
<feature type="region of interest" description="Disordered" evidence="8">
    <location>
        <begin position="337"/>
        <end position="358"/>
    </location>
</feature>
<dbReference type="InterPro" id="IPR000232">
    <property type="entry name" value="HSF_DNA-bd"/>
</dbReference>
<dbReference type="SUPFAM" id="SSF46785">
    <property type="entry name" value="Winged helix' DNA-binding domain"/>
    <property type="match status" value="1"/>
</dbReference>
<dbReference type="EMBL" id="GEEE01002314">
    <property type="protein sequence ID" value="JAP60911.1"/>
    <property type="molecule type" value="Transcribed_RNA"/>
</dbReference>
<evidence type="ECO:0000256" key="7">
    <source>
        <dbReference type="RuleBase" id="RU004020"/>
    </source>
</evidence>
<dbReference type="GO" id="GO:0003700">
    <property type="term" value="F:DNA-binding transcription factor activity"/>
    <property type="evidence" value="ECO:0007669"/>
    <property type="project" value="InterPro"/>
</dbReference>